<evidence type="ECO:0000313" key="4">
    <source>
        <dbReference type="Proteomes" id="UP001054902"/>
    </source>
</evidence>
<keyword evidence="4" id="KW-1185">Reference proteome</keyword>
<dbReference type="GO" id="GO:0005886">
    <property type="term" value="C:plasma membrane"/>
    <property type="evidence" value="ECO:0007669"/>
    <property type="project" value="TreeGrafter"/>
</dbReference>
<accession>A0AAD3CUL4</accession>
<dbReference type="SUPFAM" id="SSF48403">
    <property type="entry name" value="Ankyrin repeat"/>
    <property type="match status" value="1"/>
</dbReference>
<evidence type="ECO:0000256" key="1">
    <source>
        <dbReference type="ARBA" id="ARBA00022737"/>
    </source>
</evidence>
<dbReference type="EMBL" id="BLLK01000045">
    <property type="protein sequence ID" value="GFH50879.1"/>
    <property type="molecule type" value="Genomic_DNA"/>
</dbReference>
<dbReference type="InterPro" id="IPR036770">
    <property type="entry name" value="Ankyrin_rpt-contain_sf"/>
</dbReference>
<dbReference type="PANTHER" id="PTHR24186:SF46">
    <property type="entry name" value="PROTEIN ACCELERATED CELL DEATH 6-LIKE"/>
    <property type="match status" value="1"/>
</dbReference>
<comment type="caution">
    <text evidence="3">The sequence shown here is derived from an EMBL/GenBank/DDBJ whole genome shotgun (WGS) entry which is preliminary data.</text>
</comment>
<dbReference type="AlphaFoldDB" id="A0AAD3CUL4"/>
<evidence type="ECO:0000256" key="2">
    <source>
        <dbReference type="ARBA" id="ARBA00023043"/>
    </source>
</evidence>
<proteinExistence type="predicted"/>
<protein>
    <submittedName>
        <fullName evidence="3">Uncharacterized protein</fullName>
    </submittedName>
</protein>
<dbReference type="PANTHER" id="PTHR24186">
    <property type="entry name" value="PROTEIN PHOSPHATASE 1 REGULATORY SUBUNIT"/>
    <property type="match status" value="1"/>
</dbReference>
<sequence>MEVEGNHFADSQVLSYLIRREFDWESLANIVDQSPELVKLCRISGHSTMLHEVCSVGSAPTSIVMKILKSWEGATMVKNKFGDTPLHSVARVAQRSSSKVHALLETNEQALFVKNNTGHFPLSTAIISGAFLSAIELFVETDPSILLQKDGNGQTPSELLVSSFMKNIPGFFALTSFLNGGEMRNIVRTFWNKMEYLLLRSYEQIHDLDFNSCDGSMICHALLAQNIKGDNLAHLLSLALSQNTAHCTRTLDKDGNSPLHVLAKRLEFKGANVLLAKFPYTSTLKDARSRIPLHIALESVRAKTRPSKKLSSQLQNFLVSSEVLDIEEKKDDREHMLPFMIAAGDGHLDLTFVMLQKSPLSIHHYA</sequence>
<dbReference type="Proteomes" id="UP001054902">
    <property type="component" value="Unassembled WGS sequence"/>
</dbReference>
<name>A0AAD3CUL4_9STRA</name>
<keyword evidence="2" id="KW-0040">ANK repeat</keyword>
<dbReference type="Gene3D" id="1.25.40.20">
    <property type="entry name" value="Ankyrin repeat-containing domain"/>
    <property type="match status" value="2"/>
</dbReference>
<evidence type="ECO:0000313" key="3">
    <source>
        <dbReference type="EMBL" id="GFH50879.1"/>
    </source>
</evidence>
<keyword evidence="1" id="KW-0677">Repeat</keyword>
<organism evidence="3 4">
    <name type="scientific">Chaetoceros tenuissimus</name>
    <dbReference type="NCBI Taxonomy" id="426638"/>
    <lineage>
        <taxon>Eukaryota</taxon>
        <taxon>Sar</taxon>
        <taxon>Stramenopiles</taxon>
        <taxon>Ochrophyta</taxon>
        <taxon>Bacillariophyta</taxon>
        <taxon>Coscinodiscophyceae</taxon>
        <taxon>Chaetocerotophycidae</taxon>
        <taxon>Chaetocerotales</taxon>
        <taxon>Chaetocerotaceae</taxon>
        <taxon>Chaetoceros</taxon>
    </lineage>
</organism>
<gene>
    <name evidence="3" type="ORF">CTEN210_07355</name>
</gene>
<reference evidence="3 4" key="1">
    <citation type="journal article" date="2021" name="Sci. Rep.">
        <title>The genome of the diatom Chaetoceros tenuissimus carries an ancient integrated fragment of an extant virus.</title>
        <authorList>
            <person name="Hongo Y."/>
            <person name="Kimura K."/>
            <person name="Takaki Y."/>
            <person name="Yoshida Y."/>
            <person name="Baba S."/>
            <person name="Kobayashi G."/>
            <person name="Nagasaki K."/>
            <person name="Hano T."/>
            <person name="Tomaru Y."/>
        </authorList>
    </citation>
    <scope>NUCLEOTIDE SEQUENCE [LARGE SCALE GENOMIC DNA]</scope>
    <source>
        <strain evidence="3 4">NIES-3715</strain>
    </source>
</reference>